<feature type="region of interest" description="Disordered" evidence="4">
    <location>
        <begin position="122"/>
        <end position="160"/>
    </location>
</feature>
<dbReference type="PIRSF" id="PIRSF002070">
    <property type="entry name" value="SSB"/>
    <property type="match status" value="1"/>
</dbReference>
<dbReference type="NCBIfam" id="NF006039">
    <property type="entry name" value="PRK08182.1"/>
    <property type="match status" value="1"/>
</dbReference>
<dbReference type="EMBL" id="CP159578">
    <property type="protein sequence ID" value="XCJ80014.1"/>
    <property type="molecule type" value="Genomic_DNA"/>
</dbReference>
<evidence type="ECO:0000313" key="5">
    <source>
        <dbReference type="EMBL" id="XCJ80014.1"/>
    </source>
</evidence>
<gene>
    <name evidence="5" type="ORF">ABV408_02275</name>
</gene>
<dbReference type="CDD" id="cd04496">
    <property type="entry name" value="SSB_OBF"/>
    <property type="match status" value="1"/>
</dbReference>
<evidence type="ECO:0000256" key="3">
    <source>
        <dbReference type="RuleBase" id="RU000524"/>
    </source>
</evidence>
<feature type="compositionally biased region" description="Low complexity" evidence="4">
    <location>
        <begin position="122"/>
        <end position="140"/>
    </location>
</feature>
<feature type="region of interest" description="Disordered" evidence="4">
    <location>
        <begin position="1"/>
        <end position="24"/>
    </location>
</feature>
<dbReference type="NCBIfam" id="TIGR00621">
    <property type="entry name" value="ssb"/>
    <property type="match status" value="1"/>
</dbReference>
<dbReference type="SUPFAM" id="SSF50249">
    <property type="entry name" value="Nucleic acid-binding proteins"/>
    <property type="match status" value="1"/>
</dbReference>
<organism evidence="5">
    <name type="scientific">Salinicola endophyticus</name>
    <dbReference type="NCBI Taxonomy" id="1949083"/>
    <lineage>
        <taxon>Bacteria</taxon>
        <taxon>Pseudomonadati</taxon>
        <taxon>Pseudomonadota</taxon>
        <taxon>Gammaproteobacteria</taxon>
        <taxon>Oceanospirillales</taxon>
        <taxon>Halomonadaceae</taxon>
        <taxon>Salinicola</taxon>
    </lineage>
</organism>
<dbReference type="InterPro" id="IPR000424">
    <property type="entry name" value="Primosome_PriB/ssb"/>
</dbReference>
<dbReference type="RefSeq" id="WP_353980865.1">
    <property type="nucleotide sequence ID" value="NZ_CP159578.1"/>
</dbReference>
<name>A0AB74UF60_9GAMM</name>
<dbReference type="InterPro" id="IPR011344">
    <property type="entry name" value="ssDNA-bd"/>
</dbReference>
<dbReference type="GO" id="GO:0003697">
    <property type="term" value="F:single-stranded DNA binding"/>
    <property type="evidence" value="ECO:0007669"/>
    <property type="project" value="InterPro"/>
</dbReference>
<evidence type="ECO:0000256" key="1">
    <source>
        <dbReference type="ARBA" id="ARBA00023125"/>
    </source>
</evidence>
<reference evidence="5" key="1">
    <citation type="submission" date="2024-06" db="EMBL/GenBank/DDBJ databases">
        <title>Complete genome of Salinicola endophyticus HNIBRBA4755.</title>
        <authorList>
            <person name="Shin S.Y."/>
            <person name="Kang H."/>
            <person name="Song J."/>
        </authorList>
    </citation>
    <scope>NUCLEOTIDE SEQUENCE</scope>
    <source>
        <strain evidence="5">HNIBRBA4755</strain>
    </source>
</reference>
<dbReference type="GO" id="GO:0006260">
    <property type="term" value="P:DNA replication"/>
    <property type="evidence" value="ECO:0007669"/>
    <property type="project" value="InterPro"/>
</dbReference>
<dbReference type="Gene3D" id="2.40.50.140">
    <property type="entry name" value="Nucleic acid-binding proteins"/>
    <property type="match status" value="1"/>
</dbReference>
<feature type="compositionally biased region" description="Acidic residues" evidence="4">
    <location>
        <begin position="150"/>
        <end position="160"/>
    </location>
</feature>
<sequence length="160" mass="17986">MSTHFMGEGNIGSDPEVRMFPSNGNKPPRGLLRLNIRFDNPVPTEEGNVDRGGFWAKVELWDRDVEHWARLYQKGQRVMVSGRMVHDEWKDSEGNDRSEFKVQAVRVGILPFRIAQVLLMQPQSQQQGSQPPSASVPQPSVYAKSAGQDGEWEDPVGPES</sequence>
<evidence type="ECO:0000256" key="2">
    <source>
        <dbReference type="PIRNR" id="PIRNR002070"/>
    </source>
</evidence>
<dbReference type="AlphaFoldDB" id="A0AB74UF60"/>
<dbReference type="Pfam" id="PF00436">
    <property type="entry name" value="SSB"/>
    <property type="match status" value="1"/>
</dbReference>
<evidence type="ECO:0000256" key="4">
    <source>
        <dbReference type="SAM" id="MobiDB-lite"/>
    </source>
</evidence>
<accession>A0AB74UF60</accession>
<proteinExistence type="predicted"/>
<dbReference type="InterPro" id="IPR012340">
    <property type="entry name" value="NA-bd_OB-fold"/>
</dbReference>
<keyword evidence="1 2" id="KW-0238">DNA-binding</keyword>
<dbReference type="PROSITE" id="PS50935">
    <property type="entry name" value="SSB"/>
    <property type="match status" value="1"/>
</dbReference>
<protein>
    <recommendedName>
        <fullName evidence="2 3">Single-stranded DNA-binding protein</fullName>
    </recommendedName>
</protein>